<dbReference type="AlphaFoldDB" id="A0A2X0IUT0"/>
<dbReference type="EMBL" id="QKYN01000011">
    <property type="protein sequence ID" value="RAG87141.1"/>
    <property type="molecule type" value="Genomic_DNA"/>
</dbReference>
<keyword evidence="2" id="KW-1185">Reference proteome</keyword>
<accession>A0A2X0IUT0</accession>
<evidence type="ECO:0000313" key="1">
    <source>
        <dbReference type="EMBL" id="RAG87141.1"/>
    </source>
</evidence>
<protein>
    <submittedName>
        <fullName evidence="1">Uncharacterized protein</fullName>
    </submittedName>
</protein>
<proteinExistence type="predicted"/>
<sequence>MLRADGALVFEAQILRPGLPEYEYVVTLPADQVPALRDALAVPAEGDLTAELVRRGEEITPHLHAWLRELGLRPELWTHLGD</sequence>
<gene>
    <name evidence="1" type="ORF">DN069_02875</name>
</gene>
<reference evidence="1 2" key="1">
    <citation type="submission" date="2018-06" db="EMBL/GenBank/DDBJ databases">
        <title>Streptacidiphilus pinicola sp. nov., isolated from pine grove soil.</title>
        <authorList>
            <person name="Roh S.G."/>
            <person name="Park S."/>
            <person name="Kim M.-K."/>
            <person name="Yun B.-R."/>
            <person name="Park J."/>
            <person name="Kim M.J."/>
            <person name="Kim Y.S."/>
            <person name="Kim S.B."/>
        </authorList>
    </citation>
    <scope>NUCLEOTIDE SEQUENCE [LARGE SCALE GENOMIC DNA]</scope>
    <source>
        <strain evidence="1 2">MMS16-CNU450</strain>
    </source>
</reference>
<comment type="caution">
    <text evidence="1">The sequence shown here is derived from an EMBL/GenBank/DDBJ whole genome shotgun (WGS) entry which is preliminary data.</text>
</comment>
<organism evidence="1 2">
    <name type="scientific">Streptacidiphilus pinicola</name>
    <dbReference type="NCBI Taxonomy" id="2219663"/>
    <lineage>
        <taxon>Bacteria</taxon>
        <taxon>Bacillati</taxon>
        <taxon>Actinomycetota</taxon>
        <taxon>Actinomycetes</taxon>
        <taxon>Kitasatosporales</taxon>
        <taxon>Streptomycetaceae</taxon>
        <taxon>Streptacidiphilus</taxon>
    </lineage>
</organism>
<name>A0A2X0IUT0_9ACTN</name>
<dbReference type="Proteomes" id="UP000248889">
    <property type="component" value="Unassembled WGS sequence"/>
</dbReference>
<evidence type="ECO:0000313" key="2">
    <source>
        <dbReference type="Proteomes" id="UP000248889"/>
    </source>
</evidence>